<dbReference type="PANTHER" id="PTHR12702">
    <property type="entry name" value="SEC15"/>
    <property type="match status" value="1"/>
</dbReference>
<keyword evidence="3" id="KW-1185">Reference proteome</keyword>
<accession>A0ABR2DM58</accession>
<dbReference type="Proteomes" id="UP001472677">
    <property type="component" value="Unassembled WGS sequence"/>
</dbReference>
<dbReference type="EMBL" id="JBBPBM010000024">
    <property type="protein sequence ID" value="KAK8542501.1"/>
    <property type="molecule type" value="Genomic_DNA"/>
</dbReference>
<evidence type="ECO:0000313" key="2">
    <source>
        <dbReference type="EMBL" id="KAK8542501.1"/>
    </source>
</evidence>
<dbReference type="PANTHER" id="PTHR12702:SF0">
    <property type="entry name" value="EXOCYST COMPLEX COMPONENT 6"/>
    <property type="match status" value="1"/>
</dbReference>
<dbReference type="InterPro" id="IPR048359">
    <property type="entry name" value="EXOC6_Sec15_N"/>
</dbReference>
<comment type="caution">
    <text evidence="2">The sequence shown here is derived from an EMBL/GenBank/DDBJ whole genome shotgun (WGS) entry which is preliminary data.</text>
</comment>
<sequence>MDSKPKRKGDTGEDLFVATMIGNGDDLGPLVQGSVKQVEIEELCETHYEEFILAVDELRGVLVDAEKLKSNLSIDNFKLQEVGCALLEKLEELLESFSVKKHVTEATKMSKICIEVLELCVKFSTYLSEGRFFLALKIIDLITCRISLDRSCCVQRDEEMLERQRKAEELDISGLRDAVYSLDVEELDEDSVLKFDLSPLYWACYFIVEDRVLRTSGGLLAADQVETKWGTTVAEVASVLEEQFSHYEFCNTSSLGEGLYCSSWGNS</sequence>
<evidence type="ECO:0000313" key="3">
    <source>
        <dbReference type="Proteomes" id="UP001472677"/>
    </source>
</evidence>
<reference evidence="2 3" key="1">
    <citation type="journal article" date="2024" name="G3 (Bethesda)">
        <title>Genome assembly of Hibiscus sabdariffa L. provides insights into metabolisms of medicinal natural products.</title>
        <authorList>
            <person name="Kim T."/>
        </authorList>
    </citation>
    <scope>NUCLEOTIDE SEQUENCE [LARGE SCALE GENOMIC DNA]</scope>
    <source>
        <strain evidence="2">TK-2024</strain>
        <tissue evidence="2">Old leaves</tissue>
    </source>
</reference>
<dbReference type="InterPro" id="IPR007225">
    <property type="entry name" value="EXOC6/Sec15"/>
</dbReference>
<feature type="domain" description="Exocyst complex component EXOC6/Sec15 N-terminal" evidence="1">
    <location>
        <begin position="36"/>
        <end position="143"/>
    </location>
</feature>
<protein>
    <recommendedName>
        <fullName evidence="1">Exocyst complex component EXOC6/Sec15 N-terminal domain-containing protein</fullName>
    </recommendedName>
</protein>
<dbReference type="Pfam" id="PF20651">
    <property type="entry name" value="EXOC6_Sec15_N"/>
    <property type="match status" value="1"/>
</dbReference>
<organism evidence="2 3">
    <name type="scientific">Hibiscus sabdariffa</name>
    <name type="common">roselle</name>
    <dbReference type="NCBI Taxonomy" id="183260"/>
    <lineage>
        <taxon>Eukaryota</taxon>
        <taxon>Viridiplantae</taxon>
        <taxon>Streptophyta</taxon>
        <taxon>Embryophyta</taxon>
        <taxon>Tracheophyta</taxon>
        <taxon>Spermatophyta</taxon>
        <taxon>Magnoliopsida</taxon>
        <taxon>eudicotyledons</taxon>
        <taxon>Gunneridae</taxon>
        <taxon>Pentapetalae</taxon>
        <taxon>rosids</taxon>
        <taxon>malvids</taxon>
        <taxon>Malvales</taxon>
        <taxon>Malvaceae</taxon>
        <taxon>Malvoideae</taxon>
        <taxon>Hibiscus</taxon>
    </lineage>
</organism>
<gene>
    <name evidence="2" type="ORF">V6N12_015097</name>
</gene>
<name>A0ABR2DM58_9ROSI</name>
<evidence type="ECO:0000259" key="1">
    <source>
        <dbReference type="Pfam" id="PF20651"/>
    </source>
</evidence>
<proteinExistence type="predicted"/>